<name>A0A8X8D4C5_POPTO</name>
<evidence type="ECO:0000256" key="3">
    <source>
        <dbReference type="ARBA" id="ARBA00022592"/>
    </source>
</evidence>
<dbReference type="AlphaFoldDB" id="A0A8X8D4C5"/>
<feature type="transmembrane region" description="Helical" evidence="7">
    <location>
        <begin position="136"/>
        <end position="154"/>
    </location>
</feature>
<sequence length="573" mass="63676">MSSKEGKVAVDLTAGIVGRWKETYQWIPIFGAFATVAVAFSAGANNLTAPFSTPVGSGALTLLKASIIVCLICVPGAAFTSKSTVDSLFADFLKESQPDAGFLMWSLVVALITAAIWLAVATYWDLPVSSQQSIQSALLGTILVTEGFGYIPLWNKSENHNFNGGGLLWISLEWTVAPLIACLCSYVFFKLSRAFLLRSEDAEKRILIFLPIDYGISTGLLCLLVIFQINGNIISINTWLTIVAVLVATLVGAMLSLVVMVSLTIKKSNDIPNCRREFLRQSMKRKRGVGTHHYRIRFHDSQQQIQDFQQTQSVSQKSSTDQLTQLKQLLESTPNRLVQTRNFQRIEKRTLTSDASTYIRKFAISIIRPVIEYDRRTLVRHALAEKNDEMEDFFSFPHLLASCIFVYVYSVFVLQFSIEVAAIASPYAAILDVFDHRNKYVRNGEDVEYVHVEWWFRAISRLVAAMGFFLCGWRLTRCLGGKLTYMSNSRGLASQLSSVAAVMMVTRMNLPASSIHAFVGSLLGVGMIDDIRNVNWKLVLKFLGGWILTVIFSCGIACVIFSASVHSPGYAVP</sequence>
<protein>
    <recommendedName>
        <fullName evidence="7">Phosphate transporter</fullName>
    </recommendedName>
</protein>
<gene>
    <name evidence="8" type="ORF">POTOM_017003</name>
</gene>
<evidence type="ECO:0000313" key="8">
    <source>
        <dbReference type="EMBL" id="KAG6777187.1"/>
    </source>
</evidence>
<comment type="function">
    <text evidence="7">Sodium-phosphate symporter.</text>
</comment>
<evidence type="ECO:0000256" key="5">
    <source>
        <dbReference type="ARBA" id="ARBA00022989"/>
    </source>
</evidence>
<dbReference type="EMBL" id="JAAWWB010000008">
    <property type="protein sequence ID" value="KAG6777187.1"/>
    <property type="molecule type" value="Genomic_DNA"/>
</dbReference>
<dbReference type="PANTHER" id="PTHR11101">
    <property type="entry name" value="PHOSPHATE TRANSPORTER"/>
    <property type="match status" value="1"/>
</dbReference>
<feature type="transmembrane region" description="Helical" evidence="7">
    <location>
        <begin position="543"/>
        <end position="565"/>
    </location>
</feature>
<feature type="transmembrane region" description="Helical" evidence="7">
    <location>
        <begin position="454"/>
        <end position="475"/>
    </location>
</feature>
<evidence type="ECO:0000256" key="1">
    <source>
        <dbReference type="ARBA" id="ARBA00004141"/>
    </source>
</evidence>
<evidence type="ECO:0000256" key="4">
    <source>
        <dbReference type="ARBA" id="ARBA00022692"/>
    </source>
</evidence>
<keyword evidence="4 7" id="KW-0812">Transmembrane</keyword>
<feature type="transmembrane region" description="Helical" evidence="7">
    <location>
        <begin position="166"/>
        <end position="188"/>
    </location>
</feature>
<comment type="caution">
    <text evidence="8">The sequence shown here is derived from an EMBL/GenBank/DDBJ whole genome shotgun (WGS) entry which is preliminary data.</text>
</comment>
<dbReference type="PANTHER" id="PTHR11101:SF89">
    <property type="entry name" value="PHOSPHATE TRANSPORTER"/>
    <property type="match status" value="1"/>
</dbReference>
<dbReference type="GO" id="GO:0016020">
    <property type="term" value="C:membrane"/>
    <property type="evidence" value="ECO:0007669"/>
    <property type="project" value="UniProtKB-SubCell"/>
</dbReference>
<dbReference type="OrthoDB" id="260807at2759"/>
<dbReference type="InterPro" id="IPR001204">
    <property type="entry name" value="Phos_transporter"/>
</dbReference>
<feature type="transmembrane region" description="Helical" evidence="7">
    <location>
        <begin position="59"/>
        <end position="80"/>
    </location>
</feature>
<dbReference type="Pfam" id="PF01384">
    <property type="entry name" value="PHO4"/>
    <property type="match status" value="1"/>
</dbReference>
<feature type="transmembrane region" description="Helical" evidence="7">
    <location>
        <begin position="208"/>
        <end position="227"/>
    </location>
</feature>
<feature type="transmembrane region" description="Helical" evidence="7">
    <location>
        <begin position="26"/>
        <end position="47"/>
    </location>
</feature>
<evidence type="ECO:0000256" key="2">
    <source>
        <dbReference type="ARBA" id="ARBA00022448"/>
    </source>
</evidence>
<comment type="subcellular location">
    <subcellularLocation>
        <location evidence="1 7">Membrane</location>
        <topology evidence="1 7">Multi-pass membrane protein</topology>
    </subcellularLocation>
</comment>
<evidence type="ECO:0000256" key="7">
    <source>
        <dbReference type="RuleBase" id="RU363058"/>
    </source>
</evidence>
<keyword evidence="3 7" id="KW-0592">Phosphate transport</keyword>
<keyword evidence="9" id="KW-1185">Reference proteome</keyword>
<evidence type="ECO:0000313" key="9">
    <source>
        <dbReference type="Proteomes" id="UP000886885"/>
    </source>
</evidence>
<keyword evidence="2 7" id="KW-0813">Transport</keyword>
<comment type="similarity">
    <text evidence="7">Belongs to the inorganic phosphate transporter (PiT) (TC 2.A.20) family.</text>
</comment>
<dbReference type="Proteomes" id="UP000886885">
    <property type="component" value="Chromosome 4D"/>
</dbReference>
<keyword evidence="5 7" id="KW-1133">Transmembrane helix</keyword>
<accession>A0A8X8D4C5</accession>
<evidence type="ECO:0000256" key="6">
    <source>
        <dbReference type="ARBA" id="ARBA00023136"/>
    </source>
</evidence>
<dbReference type="GO" id="GO:0005315">
    <property type="term" value="F:phosphate transmembrane transporter activity"/>
    <property type="evidence" value="ECO:0007669"/>
    <property type="project" value="InterPro"/>
</dbReference>
<dbReference type="GO" id="GO:0035435">
    <property type="term" value="P:phosphate ion transmembrane transport"/>
    <property type="evidence" value="ECO:0007669"/>
    <property type="project" value="TreeGrafter"/>
</dbReference>
<feature type="transmembrane region" description="Helical" evidence="7">
    <location>
        <begin position="239"/>
        <end position="265"/>
    </location>
</feature>
<keyword evidence="6 7" id="KW-0472">Membrane</keyword>
<reference evidence="8" key="1">
    <citation type="journal article" date="2020" name="bioRxiv">
        <title>Hybrid origin of Populus tomentosa Carr. identified through genome sequencing and phylogenomic analysis.</title>
        <authorList>
            <person name="An X."/>
            <person name="Gao K."/>
            <person name="Chen Z."/>
            <person name="Li J."/>
            <person name="Yang X."/>
            <person name="Yang X."/>
            <person name="Zhou J."/>
            <person name="Guo T."/>
            <person name="Zhao T."/>
            <person name="Huang S."/>
            <person name="Miao D."/>
            <person name="Khan W.U."/>
            <person name="Rao P."/>
            <person name="Ye M."/>
            <person name="Lei B."/>
            <person name="Liao W."/>
            <person name="Wang J."/>
            <person name="Ji L."/>
            <person name="Li Y."/>
            <person name="Guo B."/>
            <person name="Mustafa N.S."/>
            <person name="Li S."/>
            <person name="Yun Q."/>
            <person name="Keller S.R."/>
            <person name="Mao J."/>
            <person name="Zhang R."/>
            <person name="Strauss S.H."/>
        </authorList>
    </citation>
    <scope>NUCLEOTIDE SEQUENCE</scope>
    <source>
        <strain evidence="8">GM15</strain>
        <tissue evidence="8">Leaf</tissue>
    </source>
</reference>
<organism evidence="8 9">
    <name type="scientific">Populus tomentosa</name>
    <name type="common">Chinese white poplar</name>
    <dbReference type="NCBI Taxonomy" id="118781"/>
    <lineage>
        <taxon>Eukaryota</taxon>
        <taxon>Viridiplantae</taxon>
        <taxon>Streptophyta</taxon>
        <taxon>Embryophyta</taxon>
        <taxon>Tracheophyta</taxon>
        <taxon>Spermatophyta</taxon>
        <taxon>Magnoliopsida</taxon>
        <taxon>eudicotyledons</taxon>
        <taxon>Gunneridae</taxon>
        <taxon>Pentapetalae</taxon>
        <taxon>rosids</taxon>
        <taxon>fabids</taxon>
        <taxon>Malpighiales</taxon>
        <taxon>Salicaceae</taxon>
        <taxon>Saliceae</taxon>
        <taxon>Populus</taxon>
    </lineage>
</organism>
<feature type="transmembrane region" description="Helical" evidence="7">
    <location>
        <begin position="100"/>
        <end position="124"/>
    </location>
</feature>
<proteinExistence type="inferred from homology"/>
<feature type="transmembrane region" description="Helical" evidence="7">
    <location>
        <begin position="399"/>
        <end position="418"/>
    </location>
</feature>